<evidence type="ECO:0000256" key="5">
    <source>
        <dbReference type="ARBA" id="ARBA00023136"/>
    </source>
</evidence>
<organism evidence="11 12">
    <name type="scientific">Branchiostoma lanceolatum</name>
    <name type="common">Common lancelet</name>
    <name type="synonym">Amphioxus lanceolatum</name>
    <dbReference type="NCBI Taxonomy" id="7740"/>
    <lineage>
        <taxon>Eukaryota</taxon>
        <taxon>Metazoa</taxon>
        <taxon>Chordata</taxon>
        <taxon>Cephalochordata</taxon>
        <taxon>Leptocardii</taxon>
        <taxon>Amphioxiformes</taxon>
        <taxon>Branchiostomatidae</taxon>
        <taxon>Branchiostoma</taxon>
    </lineage>
</organism>
<keyword evidence="4" id="KW-0297">G-protein coupled receptor</keyword>
<evidence type="ECO:0000313" key="12">
    <source>
        <dbReference type="Proteomes" id="UP000838412"/>
    </source>
</evidence>
<feature type="domain" description="G-protein coupled receptors family 1 profile" evidence="10">
    <location>
        <begin position="74"/>
        <end position="339"/>
    </location>
</feature>
<evidence type="ECO:0000256" key="4">
    <source>
        <dbReference type="ARBA" id="ARBA00023040"/>
    </source>
</evidence>
<dbReference type="EMBL" id="OV696686">
    <property type="protein sequence ID" value="CAH1232145.1"/>
    <property type="molecule type" value="Genomic_DNA"/>
</dbReference>
<dbReference type="Gene3D" id="1.20.1070.10">
    <property type="entry name" value="Rhodopsin 7-helix transmembrane proteins"/>
    <property type="match status" value="1"/>
</dbReference>
<proteinExistence type="predicted"/>
<keyword evidence="5 9" id="KW-0472">Membrane</keyword>
<dbReference type="GO" id="GO:0005886">
    <property type="term" value="C:plasma membrane"/>
    <property type="evidence" value="ECO:0007669"/>
    <property type="project" value="TreeGrafter"/>
</dbReference>
<feature type="transmembrane region" description="Helical" evidence="9">
    <location>
        <begin position="225"/>
        <end position="244"/>
    </location>
</feature>
<feature type="transmembrane region" description="Helical" evidence="9">
    <location>
        <begin position="318"/>
        <end position="342"/>
    </location>
</feature>
<dbReference type="Pfam" id="PF00001">
    <property type="entry name" value="7tm_1"/>
    <property type="match status" value="1"/>
</dbReference>
<sequence length="419" mass="46283">MMTTVHVTAFPTTAYPPNHNASSMNLSRDELTMNGTDFMDDEGFCGAACILTMYEISLPVIISGALTFVLGIIGNSLVIFSVCRNRCLRTGINFYLVSLATADLVTAVVFVPVETVEFFLSDWQLGWFTCKVVAFVHLLTRTCSALTLTAIAVERRHVITQPLKAKSSATTSRTRRLISAVWVASLLLSVPKLVGQRLIAHEVPFDVEVVYHCQMSWDSTAFQQVYAVYLMVVLFVTPVLGMLVSHIRAIYKLRGDSKANSDFLNGTGGKGGKRASKAQVTRILVAVVVLYAIFWGPVLTLNLTMKFDLVSPYTQAVYAMRLAFTQLSLLHSCVNPIAYAFVSRNFRLGLGRALRSLTHHGRQEDSASGGGSHSGHHPPPSHGYFRQVRTVPDNTFNMWLWQISRQLEQRGPASEVTTV</sequence>
<evidence type="ECO:0000313" key="11">
    <source>
        <dbReference type="EMBL" id="CAH1232145.1"/>
    </source>
</evidence>
<feature type="transmembrane region" description="Helical" evidence="9">
    <location>
        <begin position="280"/>
        <end position="298"/>
    </location>
</feature>
<gene>
    <name evidence="11" type="primary">QRFPR</name>
    <name evidence="11" type="ORF">BLAG_LOCUS1415</name>
</gene>
<comment type="subcellular location">
    <subcellularLocation>
        <location evidence="1">Membrane</location>
        <topology evidence="1">Multi-pass membrane protein</topology>
    </subcellularLocation>
</comment>
<evidence type="ECO:0000256" key="6">
    <source>
        <dbReference type="ARBA" id="ARBA00023170"/>
    </source>
</evidence>
<dbReference type="InterPro" id="IPR000276">
    <property type="entry name" value="GPCR_Rhodpsn"/>
</dbReference>
<evidence type="ECO:0000256" key="9">
    <source>
        <dbReference type="SAM" id="Phobius"/>
    </source>
</evidence>
<accession>A0A8J9VDM5</accession>
<evidence type="ECO:0000256" key="1">
    <source>
        <dbReference type="ARBA" id="ARBA00004141"/>
    </source>
</evidence>
<feature type="transmembrane region" description="Helical" evidence="9">
    <location>
        <begin position="174"/>
        <end position="194"/>
    </location>
</feature>
<evidence type="ECO:0000256" key="8">
    <source>
        <dbReference type="SAM" id="MobiDB-lite"/>
    </source>
</evidence>
<keyword evidence="12" id="KW-1185">Reference proteome</keyword>
<dbReference type="PRINTS" id="PR00237">
    <property type="entry name" value="GPCRRHODOPSN"/>
</dbReference>
<feature type="transmembrane region" description="Helical" evidence="9">
    <location>
        <begin position="60"/>
        <end position="80"/>
    </location>
</feature>
<keyword evidence="3 9" id="KW-1133">Transmembrane helix</keyword>
<dbReference type="PANTHER" id="PTHR45695">
    <property type="entry name" value="LEUCOKININ RECEPTOR-RELATED"/>
    <property type="match status" value="1"/>
</dbReference>
<dbReference type="AlphaFoldDB" id="A0A8J9VDM5"/>
<keyword evidence="7" id="KW-0807">Transducer</keyword>
<evidence type="ECO:0000256" key="3">
    <source>
        <dbReference type="ARBA" id="ARBA00022989"/>
    </source>
</evidence>
<dbReference type="PANTHER" id="PTHR45695:SF15">
    <property type="entry name" value="OPSIN RH2"/>
    <property type="match status" value="1"/>
</dbReference>
<evidence type="ECO:0000256" key="7">
    <source>
        <dbReference type="ARBA" id="ARBA00023224"/>
    </source>
</evidence>
<keyword evidence="6" id="KW-0675">Receptor</keyword>
<protein>
    <submittedName>
        <fullName evidence="11">QRFPR protein</fullName>
    </submittedName>
</protein>
<dbReference type="GO" id="GO:0004930">
    <property type="term" value="F:G protein-coupled receptor activity"/>
    <property type="evidence" value="ECO:0007669"/>
    <property type="project" value="UniProtKB-KW"/>
</dbReference>
<name>A0A8J9VDM5_BRALA</name>
<dbReference type="PROSITE" id="PS50262">
    <property type="entry name" value="G_PROTEIN_RECEP_F1_2"/>
    <property type="match status" value="1"/>
</dbReference>
<reference evidence="11" key="1">
    <citation type="submission" date="2022-01" db="EMBL/GenBank/DDBJ databases">
        <authorList>
            <person name="Braso-Vives M."/>
        </authorList>
    </citation>
    <scope>NUCLEOTIDE SEQUENCE</scope>
</reference>
<dbReference type="SUPFAM" id="SSF81321">
    <property type="entry name" value="Family A G protein-coupled receptor-like"/>
    <property type="match status" value="1"/>
</dbReference>
<dbReference type="Proteomes" id="UP000838412">
    <property type="component" value="Chromosome 1"/>
</dbReference>
<dbReference type="OrthoDB" id="2132067at2759"/>
<dbReference type="InterPro" id="IPR017452">
    <property type="entry name" value="GPCR_Rhodpsn_7TM"/>
</dbReference>
<keyword evidence="2 9" id="KW-0812">Transmembrane</keyword>
<evidence type="ECO:0000256" key="2">
    <source>
        <dbReference type="ARBA" id="ARBA00022692"/>
    </source>
</evidence>
<feature type="transmembrane region" description="Helical" evidence="9">
    <location>
        <begin position="92"/>
        <end position="113"/>
    </location>
</feature>
<evidence type="ECO:0000259" key="10">
    <source>
        <dbReference type="PROSITE" id="PS50262"/>
    </source>
</evidence>
<feature type="region of interest" description="Disordered" evidence="8">
    <location>
        <begin position="359"/>
        <end position="384"/>
    </location>
</feature>